<gene>
    <name evidence="2" type="primary">Acey_s0408.g913</name>
    <name evidence="2" type="ORF">Y032_0408g913</name>
</gene>
<comment type="caution">
    <text evidence="2">The sequence shown here is derived from an EMBL/GenBank/DDBJ whole genome shotgun (WGS) entry which is preliminary data.</text>
</comment>
<evidence type="ECO:0000256" key="1">
    <source>
        <dbReference type="SAM" id="Phobius"/>
    </source>
</evidence>
<dbReference type="AlphaFoldDB" id="A0A016X3H5"/>
<dbReference type="Proteomes" id="UP000024635">
    <property type="component" value="Unassembled WGS sequence"/>
</dbReference>
<proteinExistence type="predicted"/>
<accession>A0A016X3H5</accession>
<keyword evidence="3" id="KW-1185">Reference proteome</keyword>
<evidence type="ECO:0000313" key="2">
    <source>
        <dbReference type="EMBL" id="EYC46067.1"/>
    </source>
</evidence>
<name>A0A016X3H5_9BILA</name>
<reference evidence="3" key="1">
    <citation type="journal article" date="2015" name="Nat. Genet.">
        <title>The genome and transcriptome of the zoonotic hookworm Ancylostoma ceylanicum identify infection-specific gene families.</title>
        <authorList>
            <person name="Schwarz E.M."/>
            <person name="Hu Y."/>
            <person name="Antoshechkin I."/>
            <person name="Miller M.M."/>
            <person name="Sternberg P.W."/>
            <person name="Aroian R.V."/>
        </authorList>
    </citation>
    <scope>NUCLEOTIDE SEQUENCE</scope>
    <source>
        <strain evidence="3">HY135</strain>
    </source>
</reference>
<evidence type="ECO:0000313" key="3">
    <source>
        <dbReference type="Proteomes" id="UP000024635"/>
    </source>
</evidence>
<keyword evidence="1" id="KW-0812">Transmembrane</keyword>
<protein>
    <submittedName>
        <fullName evidence="2">Uncharacterized protein</fullName>
    </submittedName>
</protein>
<sequence length="69" mass="7704">MSIRNTRYFWKSDRLGQKTADSHFATTPAWGSPDPMFNVLYLGNVAALGGATCVELLGLSFRSQNFQNF</sequence>
<organism evidence="2 3">
    <name type="scientific">Ancylostoma ceylanicum</name>
    <dbReference type="NCBI Taxonomy" id="53326"/>
    <lineage>
        <taxon>Eukaryota</taxon>
        <taxon>Metazoa</taxon>
        <taxon>Ecdysozoa</taxon>
        <taxon>Nematoda</taxon>
        <taxon>Chromadorea</taxon>
        <taxon>Rhabditida</taxon>
        <taxon>Rhabditina</taxon>
        <taxon>Rhabditomorpha</taxon>
        <taxon>Strongyloidea</taxon>
        <taxon>Ancylostomatidae</taxon>
        <taxon>Ancylostomatinae</taxon>
        <taxon>Ancylostoma</taxon>
    </lineage>
</organism>
<dbReference type="EMBL" id="JARK01000008">
    <property type="protein sequence ID" value="EYC46067.1"/>
    <property type="molecule type" value="Genomic_DNA"/>
</dbReference>
<feature type="transmembrane region" description="Helical" evidence="1">
    <location>
        <begin position="39"/>
        <end position="61"/>
    </location>
</feature>
<keyword evidence="1" id="KW-1133">Transmembrane helix</keyword>
<keyword evidence="1" id="KW-0472">Membrane</keyword>